<reference evidence="1 2" key="1">
    <citation type="submission" date="2019-01" db="EMBL/GenBank/DDBJ databases">
        <title>A draft genome assembly of the solar-powered sea slug Elysia chlorotica.</title>
        <authorList>
            <person name="Cai H."/>
            <person name="Li Q."/>
            <person name="Fang X."/>
            <person name="Li J."/>
            <person name="Curtis N.E."/>
            <person name="Altenburger A."/>
            <person name="Shibata T."/>
            <person name="Feng M."/>
            <person name="Maeda T."/>
            <person name="Schwartz J.A."/>
            <person name="Shigenobu S."/>
            <person name="Lundholm N."/>
            <person name="Nishiyama T."/>
            <person name="Yang H."/>
            <person name="Hasebe M."/>
            <person name="Li S."/>
            <person name="Pierce S.K."/>
            <person name="Wang J."/>
        </authorList>
    </citation>
    <scope>NUCLEOTIDE SEQUENCE [LARGE SCALE GENOMIC DNA]</scope>
    <source>
        <strain evidence="1">EC2010</strain>
        <tissue evidence="1">Whole organism of an adult</tissue>
    </source>
</reference>
<dbReference type="EMBL" id="RQTK01000639">
    <property type="protein sequence ID" value="RUS76737.1"/>
    <property type="molecule type" value="Genomic_DNA"/>
</dbReference>
<dbReference type="AlphaFoldDB" id="A0A433T5B8"/>
<evidence type="ECO:0000313" key="2">
    <source>
        <dbReference type="Proteomes" id="UP000271974"/>
    </source>
</evidence>
<dbReference type="Proteomes" id="UP000271974">
    <property type="component" value="Unassembled WGS sequence"/>
</dbReference>
<comment type="caution">
    <text evidence="1">The sequence shown here is derived from an EMBL/GenBank/DDBJ whole genome shotgun (WGS) entry which is preliminary data.</text>
</comment>
<evidence type="ECO:0000313" key="1">
    <source>
        <dbReference type="EMBL" id="RUS76737.1"/>
    </source>
</evidence>
<protein>
    <submittedName>
        <fullName evidence="1">Uncharacterized protein</fullName>
    </submittedName>
</protein>
<sequence>MMRMETRGHGKRDWEGFGIGKCVKPRDAFDTSVGRLSSRPLSSGGDPRSKHAQWRVVGYGNWQATRFGFNCERGMKREHAPPGELKSSLCSPSREHGHILCARAITKQGRGNLSLSAGWAEQSSWDWDALLATPLNTVTTRNVRVQAQEDNTMSWDLNSWLGHDSLDKGGQVSSIVLLHPVTNDGHLVSVCIPAALWGNRQHFNDNYRNLVKDIVQILRLV</sequence>
<name>A0A433T5B8_ELYCH</name>
<organism evidence="1 2">
    <name type="scientific">Elysia chlorotica</name>
    <name type="common">Eastern emerald elysia</name>
    <name type="synonym">Sea slug</name>
    <dbReference type="NCBI Taxonomy" id="188477"/>
    <lineage>
        <taxon>Eukaryota</taxon>
        <taxon>Metazoa</taxon>
        <taxon>Spiralia</taxon>
        <taxon>Lophotrochozoa</taxon>
        <taxon>Mollusca</taxon>
        <taxon>Gastropoda</taxon>
        <taxon>Heterobranchia</taxon>
        <taxon>Euthyneura</taxon>
        <taxon>Panpulmonata</taxon>
        <taxon>Sacoglossa</taxon>
        <taxon>Placobranchoidea</taxon>
        <taxon>Plakobranchidae</taxon>
        <taxon>Elysia</taxon>
    </lineage>
</organism>
<keyword evidence="2" id="KW-1185">Reference proteome</keyword>
<accession>A0A433T5B8</accession>
<gene>
    <name evidence="1" type="ORF">EGW08_015493</name>
</gene>
<proteinExistence type="predicted"/>